<keyword evidence="3 5" id="KW-0663">Pyridoxal phosphate</keyword>
<comment type="catalytic activity">
    <reaction evidence="1 5">
        <text>L-alanine = D-alanine</text>
        <dbReference type="Rhea" id="RHEA:20249"/>
        <dbReference type="ChEBI" id="CHEBI:57416"/>
        <dbReference type="ChEBI" id="CHEBI:57972"/>
        <dbReference type="EC" id="5.1.1.1"/>
    </reaction>
</comment>
<dbReference type="EC" id="5.1.1.1" evidence="5"/>
<accession>A0A220U966</accession>
<dbReference type="SUPFAM" id="SSF51419">
    <property type="entry name" value="PLP-binding barrel"/>
    <property type="match status" value="1"/>
</dbReference>
<dbReference type="OrthoDB" id="9813814at2"/>
<dbReference type="InterPro" id="IPR000821">
    <property type="entry name" value="Ala_racemase"/>
</dbReference>
<evidence type="ECO:0000256" key="6">
    <source>
        <dbReference type="PIRSR" id="PIRSR600821-50"/>
    </source>
</evidence>
<dbReference type="PANTHER" id="PTHR30511:SF0">
    <property type="entry name" value="ALANINE RACEMASE, CATABOLIC-RELATED"/>
    <property type="match status" value="1"/>
</dbReference>
<reference evidence="9 10" key="1">
    <citation type="submission" date="2017-07" db="EMBL/GenBank/DDBJ databases">
        <title>Virgibacillus sp. LM2416.</title>
        <authorList>
            <person name="Tak E.J."/>
            <person name="Bae J.-W."/>
        </authorList>
    </citation>
    <scope>NUCLEOTIDE SEQUENCE [LARGE SCALE GENOMIC DNA]</scope>
    <source>
        <strain evidence="9 10">LM2416</strain>
    </source>
</reference>
<dbReference type="FunFam" id="2.40.37.10:FF:000006">
    <property type="entry name" value="Alanine racemase"/>
    <property type="match status" value="1"/>
</dbReference>
<dbReference type="Gene3D" id="3.20.20.10">
    <property type="entry name" value="Alanine racemase"/>
    <property type="match status" value="1"/>
</dbReference>
<dbReference type="GO" id="GO:0030170">
    <property type="term" value="F:pyridoxal phosphate binding"/>
    <property type="evidence" value="ECO:0007669"/>
    <property type="project" value="UniProtKB-UniRule"/>
</dbReference>
<organism evidence="9 10">
    <name type="scientific">Virgibacillus phasianinus</name>
    <dbReference type="NCBI Taxonomy" id="2017483"/>
    <lineage>
        <taxon>Bacteria</taxon>
        <taxon>Bacillati</taxon>
        <taxon>Bacillota</taxon>
        <taxon>Bacilli</taxon>
        <taxon>Bacillales</taxon>
        <taxon>Bacillaceae</taxon>
        <taxon>Virgibacillus</taxon>
    </lineage>
</organism>
<comment type="cofactor">
    <cofactor evidence="2 5 6">
        <name>pyridoxal 5'-phosphate</name>
        <dbReference type="ChEBI" id="CHEBI:597326"/>
    </cofactor>
</comment>
<feature type="domain" description="Alanine racemase C-terminal" evidence="8">
    <location>
        <begin position="247"/>
        <end position="372"/>
    </location>
</feature>
<gene>
    <name evidence="9" type="primary">alr</name>
    <name evidence="9" type="ORF">CFK37_03190</name>
</gene>
<keyword evidence="4 5" id="KW-0413">Isomerase</keyword>
<evidence type="ECO:0000259" key="8">
    <source>
        <dbReference type="SMART" id="SM01005"/>
    </source>
</evidence>
<dbReference type="InterPro" id="IPR011079">
    <property type="entry name" value="Ala_racemase_C"/>
</dbReference>
<feature type="active site" description="Proton acceptor; specific for L-alanine" evidence="5">
    <location>
        <position position="268"/>
    </location>
</feature>
<dbReference type="GO" id="GO:0030632">
    <property type="term" value="P:D-alanine biosynthetic process"/>
    <property type="evidence" value="ECO:0007669"/>
    <property type="project" value="UniProtKB-UniRule"/>
</dbReference>
<feature type="modified residue" description="N6-(pyridoxal phosphate)lysine" evidence="5 6">
    <location>
        <position position="40"/>
    </location>
</feature>
<dbReference type="InterPro" id="IPR020622">
    <property type="entry name" value="Ala_racemase_pyridoxalP-BS"/>
</dbReference>
<evidence type="ECO:0000256" key="4">
    <source>
        <dbReference type="ARBA" id="ARBA00023235"/>
    </source>
</evidence>
<dbReference type="Pfam" id="PF00842">
    <property type="entry name" value="Ala_racemase_C"/>
    <property type="match status" value="1"/>
</dbReference>
<dbReference type="PRINTS" id="PR00992">
    <property type="entry name" value="ALARACEMASE"/>
</dbReference>
<dbReference type="InterPro" id="IPR009006">
    <property type="entry name" value="Ala_racemase/Decarboxylase_C"/>
</dbReference>
<name>A0A220U966_9BACI</name>
<dbReference type="EMBL" id="CP022315">
    <property type="protein sequence ID" value="ASK64273.1"/>
    <property type="molecule type" value="Genomic_DNA"/>
</dbReference>
<dbReference type="SMART" id="SM01005">
    <property type="entry name" value="Ala_racemase_C"/>
    <property type="match status" value="1"/>
</dbReference>
<keyword evidence="10" id="KW-1185">Reference proteome</keyword>
<evidence type="ECO:0000256" key="2">
    <source>
        <dbReference type="ARBA" id="ARBA00001933"/>
    </source>
</evidence>
<dbReference type="PROSITE" id="PS00395">
    <property type="entry name" value="ALANINE_RACEMASE"/>
    <property type="match status" value="1"/>
</dbReference>
<dbReference type="FunFam" id="3.20.20.10:FF:000002">
    <property type="entry name" value="Alanine racemase"/>
    <property type="match status" value="1"/>
</dbReference>
<dbReference type="InterPro" id="IPR001608">
    <property type="entry name" value="Ala_racemase_N"/>
</dbReference>
<evidence type="ECO:0000256" key="7">
    <source>
        <dbReference type="PIRSR" id="PIRSR600821-52"/>
    </source>
</evidence>
<dbReference type="Proteomes" id="UP000198312">
    <property type="component" value="Chromosome"/>
</dbReference>
<dbReference type="GO" id="GO:0009252">
    <property type="term" value="P:peptidoglycan biosynthetic process"/>
    <property type="evidence" value="ECO:0007669"/>
    <property type="project" value="TreeGrafter"/>
</dbReference>
<feature type="active site" description="Proton acceptor; specific for D-alanine" evidence="5">
    <location>
        <position position="40"/>
    </location>
</feature>
<dbReference type="CDD" id="cd00430">
    <property type="entry name" value="PLPDE_III_AR"/>
    <property type="match status" value="1"/>
</dbReference>
<dbReference type="NCBIfam" id="TIGR00492">
    <property type="entry name" value="alr"/>
    <property type="match status" value="1"/>
</dbReference>
<evidence type="ECO:0000256" key="5">
    <source>
        <dbReference type="HAMAP-Rule" id="MF_01201"/>
    </source>
</evidence>
<comment type="similarity">
    <text evidence="5">Belongs to the alanine racemase family.</text>
</comment>
<evidence type="ECO:0000256" key="1">
    <source>
        <dbReference type="ARBA" id="ARBA00000316"/>
    </source>
</evidence>
<feature type="binding site" evidence="5 7">
    <location>
        <position position="136"/>
    </location>
    <ligand>
        <name>substrate</name>
    </ligand>
</feature>
<dbReference type="AlphaFoldDB" id="A0A220U966"/>
<dbReference type="PANTHER" id="PTHR30511">
    <property type="entry name" value="ALANINE RACEMASE"/>
    <property type="match status" value="1"/>
</dbReference>
<dbReference type="SUPFAM" id="SSF50621">
    <property type="entry name" value="Alanine racemase C-terminal domain-like"/>
    <property type="match status" value="1"/>
</dbReference>
<dbReference type="UniPathway" id="UPA00042">
    <property type="reaction ID" value="UER00497"/>
</dbReference>
<evidence type="ECO:0000313" key="10">
    <source>
        <dbReference type="Proteomes" id="UP000198312"/>
    </source>
</evidence>
<dbReference type="KEGG" id="vil:CFK37_03190"/>
<proteinExistence type="inferred from homology"/>
<dbReference type="GO" id="GO:0008784">
    <property type="term" value="F:alanine racemase activity"/>
    <property type="evidence" value="ECO:0007669"/>
    <property type="project" value="UniProtKB-UniRule"/>
</dbReference>
<dbReference type="InterPro" id="IPR029066">
    <property type="entry name" value="PLP-binding_barrel"/>
</dbReference>
<comment type="pathway">
    <text evidence="5">Amino-acid biosynthesis; D-alanine biosynthesis; D-alanine from L-alanine: step 1/1.</text>
</comment>
<dbReference type="GO" id="GO:0005829">
    <property type="term" value="C:cytosol"/>
    <property type="evidence" value="ECO:0007669"/>
    <property type="project" value="TreeGrafter"/>
</dbReference>
<dbReference type="Pfam" id="PF01168">
    <property type="entry name" value="Ala_racemase_N"/>
    <property type="match status" value="1"/>
</dbReference>
<evidence type="ECO:0000313" key="9">
    <source>
        <dbReference type="EMBL" id="ASK64273.1"/>
    </source>
</evidence>
<evidence type="ECO:0000256" key="3">
    <source>
        <dbReference type="ARBA" id="ARBA00022898"/>
    </source>
</evidence>
<dbReference type="HAMAP" id="MF_01201">
    <property type="entry name" value="Ala_racemase"/>
    <property type="match status" value="1"/>
</dbReference>
<sequence>MSDVFYRPTWVEVNLDAVAYNIAQMKQKLPSDSSIFAVVKADGYGHGAVKVAEAALQAGANALAVALLEEALELRHAGIKAPILVFGWVAPRDARIASEHDITLTFFQAEWLREVEAHLNSKELKLHMKWDTGMGRLGIRTENELKSLVEALQTADHINLTGIYTHFATADEDDLTYFIEQKKRFYHLLSVFNRIWGEPVDIHIGNSAASIRFPEKMHDFIRFGIAMYGLYPSQDVRNKQLINLKPAFSMHSRLVHVKNVARHESISYGATYITDHAEWIGTIPIGYADGWPRKLQGMEVLIEGKRMPIVGRVCMDQTMIRLDKEYPVGTKVTLIGKNNGDEIEMDEIANFLETINYEIPCMISERVPRIYVKNNG</sequence>
<comment type="function">
    <text evidence="5">Catalyzes the interconversion of L-alanine and D-alanine. May also act on other amino acids.</text>
</comment>
<protein>
    <recommendedName>
        <fullName evidence="5">Alanine racemase</fullName>
        <ecNumber evidence="5">5.1.1.1</ecNumber>
    </recommendedName>
</protein>
<feature type="binding site" evidence="5 7">
    <location>
        <position position="315"/>
    </location>
    <ligand>
        <name>substrate</name>
    </ligand>
</feature>
<dbReference type="Gene3D" id="2.40.37.10">
    <property type="entry name" value="Lyase, Ornithine Decarboxylase, Chain A, domain 1"/>
    <property type="match status" value="1"/>
</dbReference>